<sequence>MCEAVKRRYSADIVLLFKYLMRTLNAIAICVNAIAGAKRPAHTPLRDINELIAAGILRRTEGCGRSTAYELVDASGVTPA</sequence>
<organism evidence="1 2">
    <name type="scientific">Paraburkholderia rhizosphaerae</name>
    <dbReference type="NCBI Taxonomy" id="480658"/>
    <lineage>
        <taxon>Bacteria</taxon>
        <taxon>Pseudomonadati</taxon>
        <taxon>Pseudomonadota</taxon>
        <taxon>Betaproteobacteria</taxon>
        <taxon>Burkholderiales</taxon>
        <taxon>Burkholderiaceae</taxon>
        <taxon>Paraburkholderia</taxon>
    </lineage>
</organism>
<dbReference type="AlphaFoldDB" id="A0A4R8LVK5"/>
<reference evidence="1 2" key="1">
    <citation type="submission" date="2019-03" db="EMBL/GenBank/DDBJ databases">
        <title>Genomic Encyclopedia of Type Strains, Phase III (KMG-III): the genomes of soil and plant-associated and newly described type strains.</title>
        <authorList>
            <person name="Whitman W."/>
        </authorList>
    </citation>
    <scope>NUCLEOTIDE SEQUENCE [LARGE SCALE GENOMIC DNA]</scope>
    <source>
        <strain evidence="1 2">LMG 29544</strain>
    </source>
</reference>
<evidence type="ECO:0000313" key="1">
    <source>
        <dbReference type="EMBL" id="TDY51618.1"/>
    </source>
</evidence>
<protein>
    <submittedName>
        <fullName evidence="1">Uncharacterized protein</fullName>
    </submittedName>
</protein>
<dbReference type="EMBL" id="SORE01000007">
    <property type="protein sequence ID" value="TDY51618.1"/>
    <property type="molecule type" value="Genomic_DNA"/>
</dbReference>
<comment type="caution">
    <text evidence="1">The sequence shown here is derived from an EMBL/GenBank/DDBJ whole genome shotgun (WGS) entry which is preliminary data.</text>
</comment>
<proteinExistence type="predicted"/>
<evidence type="ECO:0000313" key="2">
    <source>
        <dbReference type="Proteomes" id="UP000295509"/>
    </source>
</evidence>
<keyword evidence="2" id="KW-1185">Reference proteome</keyword>
<dbReference type="Proteomes" id="UP000295509">
    <property type="component" value="Unassembled WGS sequence"/>
</dbReference>
<gene>
    <name evidence="1" type="ORF">BX592_107186</name>
</gene>
<name>A0A4R8LVK5_9BURK</name>
<accession>A0A4R8LVK5</accession>